<accession>A0A3P6RSP8</accession>
<feature type="non-terminal residue" evidence="2">
    <location>
        <position position="305"/>
    </location>
</feature>
<dbReference type="Proteomes" id="UP000271889">
    <property type="component" value="Unassembled WGS sequence"/>
</dbReference>
<feature type="chain" id="PRO_5018285913" evidence="1">
    <location>
        <begin position="16"/>
        <end position="305"/>
    </location>
</feature>
<gene>
    <name evidence="2" type="ORF">CGOC_LOCUS5497</name>
</gene>
<evidence type="ECO:0000313" key="2">
    <source>
        <dbReference type="EMBL" id="VDK62437.1"/>
    </source>
</evidence>
<dbReference type="AlphaFoldDB" id="A0A3P6RSP8"/>
<sequence length="305" mass="33020">MLLVLLAIFFEFNAGQLQSGYEEQLITSEISNKANAHEFAHEASLGTVGSADIINVAATAPKIRYGMSHETMQLKPVITSGSIQTITHNTRTIPIVLEKTVQAGESTNVFDIAPSPSKIQLDIAHETVNLKPRISKVFYRTSSGITKEANQDIASSASVRGLSQDGSLNVISAAAPFRKFQLNMGHETVEVKPKTTNVFSHAFSNSQEENQRIVGTTRVQGINEAHLYAGDSTNLIKIAAPPPKIQLDINHETMNVKPMISNVVSKSVDEITQEANKDIARTSVGGINPEELMNVVKVVAPPPKI</sequence>
<name>A0A3P6RSP8_CYLGO</name>
<protein>
    <submittedName>
        <fullName evidence="2">Uncharacterized protein</fullName>
    </submittedName>
</protein>
<organism evidence="2 3">
    <name type="scientific">Cylicostephanus goldi</name>
    <name type="common">Nematode worm</name>
    <dbReference type="NCBI Taxonomy" id="71465"/>
    <lineage>
        <taxon>Eukaryota</taxon>
        <taxon>Metazoa</taxon>
        <taxon>Ecdysozoa</taxon>
        <taxon>Nematoda</taxon>
        <taxon>Chromadorea</taxon>
        <taxon>Rhabditida</taxon>
        <taxon>Rhabditina</taxon>
        <taxon>Rhabditomorpha</taxon>
        <taxon>Strongyloidea</taxon>
        <taxon>Strongylidae</taxon>
        <taxon>Cylicostephanus</taxon>
    </lineage>
</organism>
<feature type="signal peptide" evidence="1">
    <location>
        <begin position="1"/>
        <end position="15"/>
    </location>
</feature>
<keyword evidence="3" id="KW-1185">Reference proteome</keyword>
<evidence type="ECO:0000256" key="1">
    <source>
        <dbReference type="SAM" id="SignalP"/>
    </source>
</evidence>
<evidence type="ECO:0000313" key="3">
    <source>
        <dbReference type="Proteomes" id="UP000271889"/>
    </source>
</evidence>
<keyword evidence="1" id="KW-0732">Signal</keyword>
<proteinExistence type="predicted"/>
<reference evidence="2 3" key="1">
    <citation type="submission" date="2018-11" db="EMBL/GenBank/DDBJ databases">
        <authorList>
            <consortium name="Pathogen Informatics"/>
        </authorList>
    </citation>
    <scope>NUCLEOTIDE SEQUENCE [LARGE SCALE GENOMIC DNA]</scope>
</reference>
<dbReference type="EMBL" id="UYRV01016770">
    <property type="protein sequence ID" value="VDK62437.1"/>
    <property type="molecule type" value="Genomic_DNA"/>
</dbReference>